<gene>
    <name evidence="5" type="ORF">SAMN04488518_10359</name>
</gene>
<reference evidence="5 6" key="1">
    <citation type="submission" date="2016-10" db="EMBL/GenBank/DDBJ databases">
        <authorList>
            <person name="Varghese N."/>
            <person name="Submissions S."/>
        </authorList>
    </citation>
    <scope>NUCLEOTIDE SEQUENCE [LARGE SCALE GENOMIC DNA]</scope>
    <source>
        <strain evidence="5 6">DSM 16392</strain>
    </source>
</reference>
<dbReference type="PANTHER" id="PTHR43119">
    <property type="entry name" value="ABC TRANSPORT PROTEIN ATP-BINDING COMPONENT-RELATED"/>
    <property type="match status" value="1"/>
</dbReference>
<feature type="domain" description="ABC transporter" evidence="4">
    <location>
        <begin position="13"/>
        <end position="226"/>
    </location>
</feature>
<dbReference type="Gene3D" id="3.40.50.300">
    <property type="entry name" value="P-loop containing nucleotide triphosphate hydrolases"/>
    <property type="match status" value="1"/>
</dbReference>
<dbReference type="PROSITE" id="PS50893">
    <property type="entry name" value="ABC_TRANSPORTER_2"/>
    <property type="match status" value="1"/>
</dbReference>
<dbReference type="RefSeq" id="WP_093517993.1">
    <property type="nucleotide sequence ID" value="NZ_FOSK01000003.1"/>
</dbReference>
<proteinExistence type="inferred from homology"/>
<dbReference type="PANTHER" id="PTHR43119:SF1">
    <property type="entry name" value="ABC TRANSPORTER DOMAIN-CONTAINING PROTEIN"/>
    <property type="match status" value="1"/>
</dbReference>
<evidence type="ECO:0000256" key="1">
    <source>
        <dbReference type="ARBA" id="ARBA00005417"/>
    </source>
</evidence>
<comment type="caution">
    <text evidence="5">The sequence shown here is derived from an EMBL/GenBank/DDBJ whole genome shotgun (WGS) entry which is preliminary data.</text>
</comment>
<dbReference type="Proteomes" id="UP000199598">
    <property type="component" value="Unassembled WGS sequence"/>
</dbReference>
<dbReference type="SUPFAM" id="SSF52540">
    <property type="entry name" value="P-loop containing nucleoside triphosphate hydrolases"/>
    <property type="match status" value="1"/>
</dbReference>
<dbReference type="Pfam" id="PF00005">
    <property type="entry name" value="ABC_tran"/>
    <property type="match status" value="1"/>
</dbReference>
<keyword evidence="3 5" id="KW-0067">ATP-binding</keyword>
<organism evidence="5 6">
    <name type="scientific">Pseudovibrio ascidiaceicola</name>
    <dbReference type="NCBI Taxonomy" id="285279"/>
    <lineage>
        <taxon>Bacteria</taxon>
        <taxon>Pseudomonadati</taxon>
        <taxon>Pseudomonadota</taxon>
        <taxon>Alphaproteobacteria</taxon>
        <taxon>Hyphomicrobiales</taxon>
        <taxon>Stappiaceae</taxon>
        <taxon>Pseudovibrio</taxon>
    </lineage>
</organism>
<evidence type="ECO:0000313" key="6">
    <source>
        <dbReference type="Proteomes" id="UP000199598"/>
    </source>
</evidence>
<dbReference type="InterPro" id="IPR003439">
    <property type="entry name" value="ABC_transporter-like_ATP-bd"/>
</dbReference>
<comment type="similarity">
    <text evidence="1">Belongs to the ABC transporter superfamily.</text>
</comment>
<dbReference type="InterPro" id="IPR027417">
    <property type="entry name" value="P-loop_NTPase"/>
</dbReference>
<protein>
    <submittedName>
        <fullName evidence="5">ABC transport system ATP-binding protein</fullName>
    </submittedName>
</protein>
<dbReference type="EMBL" id="FOSK01000003">
    <property type="protein sequence ID" value="SFK21289.1"/>
    <property type="molecule type" value="Genomic_DNA"/>
</dbReference>
<keyword evidence="6" id="KW-1185">Reference proteome</keyword>
<dbReference type="InterPro" id="IPR003593">
    <property type="entry name" value="AAA+_ATPase"/>
</dbReference>
<dbReference type="InterPro" id="IPR017871">
    <property type="entry name" value="ABC_transporter-like_CS"/>
</dbReference>
<evidence type="ECO:0000256" key="2">
    <source>
        <dbReference type="ARBA" id="ARBA00022741"/>
    </source>
</evidence>
<dbReference type="GO" id="GO:0005524">
    <property type="term" value="F:ATP binding"/>
    <property type="evidence" value="ECO:0007669"/>
    <property type="project" value="UniProtKB-KW"/>
</dbReference>
<keyword evidence="2" id="KW-0547">Nucleotide-binding</keyword>
<evidence type="ECO:0000313" key="5">
    <source>
        <dbReference type="EMBL" id="SFK21289.1"/>
    </source>
</evidence>
<name>A0A1I3XPP1_9HYPH</name>
<sequence length="227" mass="24665">MTAPQDAKRVPLIEARNISVIKQGRQLFHAYSFKLYEGDKLCLSAPSGRGKTVLLRILAGLDKPEAGEMLFNGVSYTAGGRTQLHKQLNWLPQRVSPLADHIHDALLAPFELQANHKRRPSDVQMLKALIAAGLPNATLDQATSSLSGGERQRLALARALLLQRPLWIADEPTAALDKAHALACGDLLMDNAGTLLAVTHDAHLQSKIDQVIELPEPAQPGPQEHAQ</sequence>
<evidence type="ECO:0000256" key="3">
    <source>
        <dbReference type="ARBA" id="ARBA00022840"/>
    </source>
</evidence>
<dbReference type="SMART" id="SM00382">
    <property type="entry name" value="AAA"/>
    <property type="match status" value="1"/>
</dbReference>
<evidence type="ECO:0000259" key="4">
    <source>
        <dbReference type="PROSITE" id="PS50893"/>
    </source>
</evidence>
<accession>A0A1I3XPP1</accession>
<dbReference type="PROSITE" id="PS00211">
    <property type="entry name" value="ABC_TRANSPORTER_1"/>
    <property type="match status" value="1"/>
</dbReference>